<dbReference type="InterPro" id="IPR036770">
    <property type="entry name" value="Ankyrin_rpt-contain_sf"/>
</dbReference>
<evidence type="ECO:0000256" key="4">
    <source>
        <dbReference type="PROSITE-ProRule" id="PRU00023"/>
    </source>
</evidence>
<dbReference type="InterPro" id="IPR011011">
    <property type="entry name" value="Znf_FYVE_PHD"/>
</dbReference>
<dbReference type="PROSITE" id="PS50178">
    <property type="entry name" value="ZF_FYVE"/>
    <property type="match status" value="1"/>
</dbReference>
<evidence type="ECO:0000256" key="2">
    <source>
        <dbReference type="ARBA" id="ARBA00022771"/>
    </source>
</evidence>
<reference evidence="7" key="1">
    <citation type="submission" date="2021-01" db="EMBL/GenBank/DDBJ databases">
        <authorList>
            <person name="Corre E."/>
            <person name="Pelletier E."/>
            <person name="Niang G."/>
            <person name="Scheremetjew M."/>
            <person name="Finn R."/>
            <person name="Kale V."/>
            <person name="Holt S."/>
            <person name="Cochrane G."/>
            <person name="Meng A."/>
            <person name="Brown T."/>
            <person name="Cohen L."/>
        </authorList>
    </citation>
    <scope>NUCLEOTIDE SEQUENCE</scope>
    <source>
        <strain evidence="7">CCMP622</strain>
    </source>
</reference>
<keyword evidence="2 5" id="KW-0863">Zinc-finger</keyword>
<dbReference type="InterPro" id="IPR013083">
    <property type="entry name" value="Znf_RING/FYVE/PHD"/>
</dbReference>
<dbReference type="PANTHER" id="PTHR23164:SF30">
    <property type="entry name" value="EARLY ENDOSOME ANTIGEN 1"/>
    <property type="match status" value="1"/>
</dbReference>
<dbReference type="Pfam" id="PF00023">
    <property type="entry name" value="Ank"/>
    <property type="match status" value="1"/>
</dbReference>
<dbReference type="InterPro" id="IPR000306">
    <property type="entry name" value="Znf_FYVE"/>
</dbReference>
<proteinExistence type="predicted"/>
<dbReference type="InterPro" id="IPR002110">
    <property type="entry name" value="Ankyrin_rpt"/>
</dbReference>
<keyword evidence="3" id="KW-0862">Zinc</keyword>
<accession>A0A7S2X862</accession>
<dbReference type="Gene3D" id="3.30.40.10">
    <property type="entry name" value="Zinc/RING finger domain, C3HC4 (zinc finger)"/>
    <property type="match status" value="1"/>
</dbReference>
<evidence type="ECO:0000256" key="5">
    <source>
        <dbReference type="PROSITE-ProRule" id="PRU00091"/>
    </source>
</evidence>
<dbReference type="PROSITE" id="PS50297">
    <property type="entry name" value="ANK_REP_REGION"/>
    <property type="match status" value="1"/>
</dbReference>
<evidence type="ECO:0000313" key="7">
    <source>
        <dbReference type="EMBL" id="CAD9753626.1"/>
    </source>
</evidence>
<evidence type="ECO:0000259" key="6">
    <source>
        <dbReference type="PROSITE" id="PS50178"/>
    </source>
</evidence>
<feature type="repeat" description="ANK" evidence="4">
    <location>
        <begin position="378"/>
        <end position="410"/>
    </location>
</feature>
<sequence length="455" mass="51812">MCTMCGVTFSVSRRRHHCRRCGFLICKECSNIKGNCRWSPQPKHPVRVCRSRQTCCESQVNIFALYRIKIMPELQSAIPEGWEKKKIPVRLLDLAIAFGQLDVVKWMATSFFKSSKRGLERKRLWSNEVFPLDKRHYSVKKLHKRGNQFHNVACDMLSKPPSEEKLGQHKALGSDIPRPVQHCLLRGETKMAEFLIRECGGVFKLDDYGARNLIKIIAKEGDVRRLQMVLLGTSPAERPQAMYLMAKGLQAKTVLERKERFEASEVKQKFASDKRNPLKSILSFMDKESLDLYFGRAYVETEADNPLFYFRNFNEYPYIQNWIMGRKGKLAVDLNRPLADAIVQDDEETLEVLLGCCDSEGAPLDLNYNSNVYFGIGYPSTMLHEAAKSGNDYVVQTLLERGGSHNAREPQLAQRPVDVAGSMRAAKVLRDWEAKAGDGPSQLLLNQSSKLVITE</sequence>
<dbReference type="AlphaFoldDB" id="A0A7S2X862"/>
<dbReference type="EMBL" id="HBHP01007701">
    <property type="protein sequence ID" value="CAD9753626.1"/>
    <property type="molecule type" value="Transcribed_RNA"/>
</dbReference>
<name>A0A7S2X862_9EUKA</name>
<protein>
    <recommendedName>
        <fullName evidence="6">FYVE-type domain-containing protein</fullName>
    </recommendedName>
</protein>
<dbReference type="InterPro" id="IPR017455">
    <property type="entry name" value="Znf_FYVE-rel"/>
</dbReference>
<evidence type="ECO:0000256" key="3">
    <source>
        <dbReference type="ARBA" id="ARBA00022833"/>
    </source>
</evidence>
<dbReference type="SUPFAM" id="SSF48403">
    <property type="entry name" value="Ankyrin repeat"/>
    <property type="match status" value="1"/>
</dbReference>
<dbReference type="GO" id="GO:0008270">
    <property type="term" value="F:zinc ion binding"/>
    <property type="evidence" value="ECO:0007669"/>
    <property type="project" value="UniProtKB-KW"/>
</dbReference>
<organism evidence="7">
    <name type="scientific">Lotharella oceanica</name>
    <dbReference type="NCBI Taxonomy" id="641309"/>
    <lineage>
        <taxon>Eukaryota</taxon>
        <taxon>Sar</taxon>
        <taxon>Rhizaria</taxon>
        <taxon>Cercozoa</taxon>
        <taxon>Chlorarachniophyceae</taxon>
        <taxon>Lotharella</taxon>
    </lineage>
</organism>
<feature type="domain" description="FYVE-type" evidence="6">
    <location>
        <begin position="1"/>
        <end position="50"/>
    </location>
</feature>
<dbReference type="Gene3D" id="1.25.40.20">
    <property type="entry name" value="Ankyrin repeat-containing domain"/>
    <property type="match status" value="1"/>
</dbReference>
<dbReference type="PROSITE" id="PS50088">
    <property type="entry name" value="ANK_REPEAT"/>
    <property type="match status" value="1"/>
</dbReference>
<gene>
    <name evidence="7" type="ORF">LSP00402_LOCUS4785</name>
</gene>
<keyword evidence="1" id="KW-0479">Metal-binding</keyword>
<dbReference type="Pfam" id="PF01363">
    <property type="entry name" value="FYVE"/>
    <property type="match status" value="1"/>
</dbReference>
<keyword evidence="4" id="KW-0040">ANK repeat</keyword>
<dbReference type="SUPFAM" id="SSF57903">
    <property type="entry name" value="FYVE/PHD zinc finger"/>
    <property type="match status" value="1"/>
</dbReference>
<evidence type="ECO:0000256" key="1">
    <source>
        <dbReference type="ARBA" id="ARBA00022723"/>
    </source>
</evidence>
<dbReference type="PANTHER" id="PTHR23164">
    <property type="entry name" value="EARLY ENDOSOME ANTIGEN 1"/>
    <property type="match status" value="1"/>
</dbReference>